<keyword evidence="3" id="KW-1185">Reference proteome</keyword>
<reference evidence="3" key="1">
    <citation type="journal article" date="2019" name="Int. J. Syst. Evol. Microbiol.">
        <title>The Global Catalogue of Microorganisms (GCM) 10K type strain sequencing project: providing services to taxonomists for standard genome sequencing and annotation.</title>
        <authorList>
            <consortium name="The Broad Institute Genomics Platform"/>
            <consortium name="The Broad Institute Genome Sequencing Center for Infectious Disease"/>
            <person name="Wu L."/>
            <person name="Ma J."/>
        </authorList>
    </citation>
    <scope>NUCLEOTIDE SEQUENCE [LARGE SCALE GENOMIC DNA]</scope>
    <source>
        <strain evidence="3">NBRC 108730</strain>
    </source>
</reference>
<sequence>MPVLLDAPLGDVGHPGPLGPLGPLGPQPVVVVSGGARGVTAAVVRDLARRHRPRLLLLGRTELVDEPAGLVGADDEREPGAPAGDPPRCRRAARASPPPRAGCSPSARCAPRSTP</sequence>
<feature type="region of interest" description="Disordered" evidence="1">
    <location>
        <begin position="63"/>
        <end position="115"/>
    </location>
</feature>
<evidence type="ECO:0008006" key="4">
    <source>
        <dbReference type="Google" id="ProtNLM"/>
    </source>
</evidence>
<comment type="caution">
    <text evidence="2">The sequence shown here is derived from an EMBL/GenBank/DDBJ whole genome shotgun (WGS) entry which is preliminary data.</text>
</comment>
<protein>
    <recommendedName>
        <fullName evidence="4">Ketoreductase (KR) domain-containing protein</fullName>
    </recommendedName>
</protein>
<accession>A0ABQ6JK54</accession>
<evidence type="ECO:0000256" key="1">
    <source>
        <dbReference type="SAM" id="MobiDB-lite"/>
    </source>
</evidence>
<evidence type="ECO:0000313" key="2">
    <source>
        <dbReference type="EMBL" id="GMA87783.1"/>
    </source>
</evidence>
<name>A0ABQ6JK54_9ACTN</name>
<feature type="region of interest" description="Disordered" evidence="1">
    <location>
        <begin position="1"/>
        <end position="23"/>
    </location>
</feature>
<dbReference type="EMBL" id="BSUZ01000001">
    <property type="protein sequence ID" value="GMA87783.1"/>
    <property type="molecule type" value="Genomic_DNA"/>
</dbReference>
<gene>
    <name evidence="2" type="ORF">GCM10025868_30330</name>
</gene>
<dbReference type="Proteomes" id="UP001157017">
    <property type="component" value="Unassembled WGS sequence"/>
</dbReference>
<organism evidence="2 3">
    <name type="scientific">Angustibacter aerolatus</name>
    <dbReference type="NCBI Taxonomy" id="1162965"/>
    <lineage>
        <taxon>Bacteria</taxon>
        <taxon>Bacillati</taxon>
        <taxon>Actinomycetota</taxon>
        <taxon>Actinomycetes</taxon>
        <taxon>Kineosporiales</taxon>
        <taxon>Kineosporiaceae</taxon>
    </lineage>
</organism>
<evidence type="ECO:0000313" key="3">
    <source>
        <dbReference type="Proteomes" id="UP001157017"/>
    </source>
</evidence>
<dbReference type="Gene3D" id="3.40.50.720">
    <property type="entry name" value="NAD(P)-binding Rossmann-like Domain"/>
    <property type="match status" value="1"/>
</dbReference>
<proteinExistence type="predicted"/>